<name>A0A1G9ZC15_9ACTO</name>
<feature type="transmembrane region" description="Helical" evidence="2">
    <location>
        <begin position="85"/>
        <end position="106"/>
    </location>
</feature>
<sequence>MQDKYSHDRAEAGSRDAVDRQYNGGHKDGTEPAPISYTPPVPDGPDRPWTRGRRTRWWLVLLADTISVALVACFAAASAHDLAQVPGLLVCGGIAVVVAWAVAWLVRRPGDHLEVGWPDGGCVITATWAVWTGLCAWGAAAGAIAGAGGMASFAVMLAAFLAVFMGGWRSLYGYVKAHDSLVPKGVQRRLDAQQRDR</sequence>
<feature type="compositionally biased region" description="Basic and acidic residues" evidence="1">
    <location>
        <begin position="1"/>
        <end position="30"/>
    </location>
</feature>
<evidence type="ECO:0000313" key="3">
    <source>
        <dbReference type="EMBL" id="SDN18928.1"/>
    </source>
</evidence>
<accession>A0A1G9ZC15</accession>
<keyword evidence="2" id="KW-0812">Transmembrane</keyword>
<keyword evidence="2" id="KW-1133">Transmembrane helix</keyword>
<feature type="region of interest" description="Disordered" evidence="1">
    <location>
        <begin position="1"/>
        <end position="48"/>
    </location>
</feature>
<dbReference type="AlphaFoldDB" id="A0A1G9ZC15"/>
<protein>
    <recommendedName>
        <fullName evidence="5">DUF3054 domain-containing protein</fullName>
    </recommendedName>
</protein>
<reference evidence="3 4" key="1">
    <citation type="submission" date="2016-10" db="EMBL/GenBank/DDBJ databases">
        <authorList>
            <person name="de Groot N.N."/>
        </authorList>
    </citation>
    <scope>NUCLEOTIDE SEQUENCE [LARGE SCALE GENOMIC DNA]</scope>
    <source>
        <strain evidence="3 4">KPR-7B</strain>
    </source>
</reference>
<organism evidence="3 4">
    <name type="scientific">Actinomyces ruminicola</name>
    <dbReference type="NCBI Taxonomy" id="332524"/>
    <lineage>
        <taxon>Bacteria</taxon>
        <taxon>Bacillati</taxon>
        <taxon>Actinomycetota</taxon>
        <taxon>Actinomycetes</taxon>
        <taxon>Actinomycetales</taxon>
        <taxon>Actinomycetaceae</taxon>
        <taxon>Actinomyces</taxon>
    </lineage>
</organism>
<feature type="transmembrane region" description="Helical" evidence="2">
    <location>
        <begin position="146"/>
        <end position="168"/>
    </location>
</feature>
<keyword evidence="2" id="KW-0472">Membrane</keyword>
<evidence type="ECO:0000256" key="2">
    <source>
        <dbReference type="SAM" id="Phobius"/>
    </source>
</evidence>
<evidence type="ECO:0000313" key="4">
    <source>
        <dbReference type="Proteomes" id="UP000199671"/>
    </source>
</evidence>
<dbReference type="RefSeq" id="WP_369596482.1">
    <property type="nucleotide sequence ID" value="NZ_FNHU01000017.1"/>
</dbReference>
<evidence type="ECO:0008006" key="5">
    <source>
        <dbReference type="Google" id="ProtNLM"/>
    </source>
</evidence>
<proteinExistence type="predicted"/>
<gene>
    <name evidence="3" type="ORF">SAMN04487766_1177</name>
</gene>
<dbReference type="Proteomes" id="UP000199671">
    <property type="component" value="Unassembled WGS sequence"/>
</dbReference>
<evidence type="ECO:0000256" key="1">
    <source>
        <dbReference type="SAM" id="MobiDB-lite"/>
    </source>
</evidence>
<feature type="transmembrane region" description="Helical" evidence="2">
    <location>
        <begin position="118"/>
        <end position="140"/>
    </location>
</feature>
<dbReference type="EMBL" id="FNHU01000017">
    <property type="protein sequence ID" value="SDN18928.1"/>
    <property type="molecule type" value="Genomic_DNA"/>
</dbReference>
<feature type="transmembrane region" description="Helical" evidence="2">
    <location>
        <begin position="57"/>
        <end position="79"/>
    </location>
</feature>